<dbReference type="CDD" id="cd12914">
    <property type="entry name" value="PDC1_DGC_like"/>
    <property type="match status" value="1"/>
</dbReference>
<evidence type="ECO:0000259" key="5">
    <source>
        <dbReference type="PROSITE" id="PS50883"/>
    </source>
</evidence>
<dbReference type="Gene3D" id="3.30.450.20">
    <property type="entry name" value="PAS domain"/>
    <property type="match status" value="4"/>
</dbReference>
<dbReference type="EMBL" id="WQNE01000045">
    <property type="protein sequence ID" value="MVT78077.1"/>
    <property type="molecule type" value="Genomic_DNA"/>
</dbReference>
<evidence type="ECO:0000256" key="1">
    <source>
        <dbReference type="SAM" id="Coils"/>
    </source>
</evidence>
<dbReference type="CDD" id="cd01949">
    <property type="entry name" value="GGDEF"/>
    <property type="match status" value="1"/>
</dbReference>
<feature type="transmembrane region" description="Helical" evidence="2">
    <location>
        <begin position="322"/>
        <end position="342"/>
    </location>
</feature>
<dbReference type="SMART" id="SM00267">
    <property type="entry name" value="GGDEF"/>
    <property type="match status" value="1"/>
</dbReference>
<dbReference type="CDD" id="cd12915">
    <property type="entry name" value="PDC2_DGC_like"/>
    <property type="match status" value="1"/>
</dbReference>
<keyword evidence="2" id="KW-1133">Transmembrane helix</keyword>
<keyword evidence="8" id="KW-1185">Reference proteome</keyword>
<organism evidence="7 8">
    <name type="scientific">Bradyrhizobium cajani</name>
    <dbReference type="NCBI Taxonomy" id="1928661"/>
    <lineage>
        <taxon>Bacteria</taxon>
        <taxon>Pseudomonadati</taxon>
        <taxon>Pseudomonadota</taxon>
        <taxon>Alphaproteobacteria</taxon>
        <taxon>Hyphomicrobiales</taxon>
        <taxon>Nitrobacteraceae</taxon>
        <taxon>Bradyrhizobium</taxon>
    </lineage>
</organism>
<dbReference type="PROSITE" id="PS50887">
    <property type="entry name" value="GGDEF"/>
    <property type="match status" value="1"/>
</dbReference>
<dbReference type="InterPro" id="IPR001633">
    <property type="entry name" value="EAL_dom"/>
</dbReference>
<dbReference type="SUPFAM" id="SSF55073">
    <property type="entry name" value="Nucleotide cyclase"/>
    <property type="match status" value="1"/>
</dbReference>
<dbReference type="InterPro" id="IPR052155">
    <property type="entry name" value="Biofilm_reg_signaling"/>
</dbReference>
<proteinExistence type="predicted"/>
<dbReference type="NCBIfam" id="TIGR00254">
    <property type="entry name" value="GGDEF"/>
    <property type="match status" value="1"/>
</dbReference>
<dbReference type="SMART" id="SM00091">
    <property type="entry name" value="PAS"/>
    <property type="match status" value="2"/>
</dbReference>
<dbReference type="Pfam" id="PF22588">
    <property type="entry name" value="dCache_1_like"/>
    <property type="match status" value="1"/>
</dbReference>
<dbReference type="Gene3D" id="3.20.20.450">
    <property type="entry name" value="EAL domain"/>
    <property type="match status" value="1"/>
</dbReference>
<evidence type="ECO:0000313" key="8">
    <source>
        <dbReference type="Proteomes" id="UP000449969"/>
    </source>
</evidence>
<dbReference type="InterPro" id="IPR035965">
    <property type="entry name" value="PAS-like_dom_sf"/>
</dbReference>
<dbReference type="Gene3D" id="3.30.70.270">
    <property type="match status" value="1"/>
</dbReference>
<feature type="coiled-coil region" evidence="1">
    <location>
        <begin position="342"/>
        <end position="369"/>
    </location>
</feature>
<keyword evidence="1" id="KW-0175">Coiled coil</keyword>
<feature type="transmembrane region" description="Helical" evidence="2">
    <location>
        <begin position="36"/>
        <end position="59"/>
    </location>
</feature>
<dbReference type="NCBIfam" id="TIGR00229">
    <property type="entry name" value="sensory_box"/>
    <property type="match status" value="2"/>
</dbReference>
<feature type="domain" description="PAS" evidence="3">
    <location>
        <begin position="359"/>
        <end position="399"/>
    </location>
</feature>
<dbReference type="PANTHER" id="PTHR44757:SF2">
    <property type="entry name" value="BIOFILM ARCHITECTURE MAINTENANCE PROTEIN MBAA"/>
    <property type="match status" value="1"/>
</dbReference>
<dbReference type="InterPro" id="IPR000700">
    <property type="entry name" value="PAS-assoc_C"/>
</dbReference>
<dbReference type="CDD" id="cd01948">
    <property type="entry name" value="EAL"/>
    <property type="match status" value="1"/>
</dbReference>
<dbReference type="InterPro" id="IPR035919">
    <property type="entry name" value="EAL_sf"/>
</dbReference>
<evidence type="ECO:0000259" key="6">
    <source>
        <dbReference type="PROSITE" id="PS50887"/>
    </source>
</evidence>
<comment type="caution">
    <text evidence="7">The sequence shown here is derived from an EMBL/GenBank/DDBJ whole genome shotgun (WGS) entry which is preliminary data.</text>
</comment>
<dbReference type="PANTHER" id="PTHR44757">
    <property type="entry name" value="DIGUANYLATE CYCLASE DGCP"/>
    <property type="match status" value="1"/>
</dbReference>
<dbReference type="SUPFAM" id="SSF141868">
    <property type="entry name" value="EAL domain-like"/>
    <property type="match status" value="1"/>
</dbReference>
<dbReference type="InterPro" id="IPR000014">
    <property type="entry name" value="PAS"/>
</dbReference>
<keyword evidence="2" id="KW-0472">Membrane</keyword>
<dbReference type="OrthoDB" id="9814202at2"/>
<dbReference type="InterPro" id="IPR000160">
    <property type="entry name" value="GGDEF_dom"/>
</dbReference>
<dbReference type="InterPro" id="IPR029787">
    <property type="entry name" value="Nucleotide_cyclase"/>
</dbReference>
<gene>
    <name evidence="7" type="ORF">GPL20_34370</name>
</gene>
<dbReference type="PROSITE" id="PS50883">
    <property type="entry name" value="EAL"/>
    <property type="match status" value="1"/>
</dbReference>
<evidence type="ECO:0000259" key="3">
    <source>
        <dbReference type="PROSITE" id="PS50112"/>
    </source>
</evidence>
<evidence type="ECO:0000313" key="7">
    <source>
        <dbReference type="EMBL" id="MVT78077.1"/>
    </source>
</evidence>
<protein>
    <submittedName>
        <fullName evidence="7">EAL domain-containing protein</fullName>
    </submittedName>
</protein>
<name>A0A844TFZ2_9BRAD</name>
<dbReference type="PROSITE" id="PS50113">
    <property type="entry name" value="PAC"/>
    <property type="match status" value="1"/>
</dbReference>
<sequence>MFLQGGGMHQVFSRAAAGMSLAANNGWAALARRGPVLWLTLCGVLLVAGIFTVTAMAVGEFRERTLANRERELENTVQLIARHFDQQFEDSDVVAADVIGQMKLPEITSPAMFRERMSGLATNQMLRSKISSVSYLGDIAIYDAEGELINWSRAQPLPKINVSSRAYFQTFKSDPMAESVILESVRSFIIGKWTTIVARRLNGADGTFLGAMVRRIDPDSYQQYFASVALAEGTAIALFDREGKMLARYPHLEELIGRSFKDAPLMQKVLSKGGQHTLRVRSPIDGEERLGSAASLTHFPLVIVATNTTAAALADWRQQTNFMVTTATLSATVIALILYFIIRQISRQNREAQERIESERQRLDTALNNMSQGLILYDAAGYIVTCNRRYADMFGLSHDVIKPGCHIREAMHHRKERDAFDGDVEEFCADVMRIVTEGTVSTRIHQLANGRAFQVINTPLAQGGWVATIEDITERRNLEQERDRNYTFLREIIDHIPSRITVKDARTRRYLLANQVAEEQLDETQETIVGKTAFDIYPAESAEIITRDDDQLLQSQDGLFLDEHVWSTPAAGRRYITSRRIGIRDKSGEPRYIINVVEDVTERRRADEKIAHMAHYDALTDLPNRTLFREQIERELDKVAGGKQFALLYIDVDEFKGINDSLGHHVGDELLKAIAGRIRGCLKQGDLIARLGGDEFAVIQTGIQSAADVVSFVTRIYEAIRQPFHCLGHQLSTDASIGIALAPQDGSDLDQLVKNADLAMYGAKAEGRRTHRFFEPEMDASAKARLNMEQDLRQALVNGGFEIHYQPLVDLRSGAVSGCEALLRWRHPERGMVSPAEFIPVAEDTGLINELGDWVLRMACNEAATWPAHVRVAVNVSPVQLKCDTLALRIAGALAASGLAPSRLELEITEAVLIRDDEAALSILHQLRAIGVRIALDDFGTGYSSLSYLKRFPFDKIKIDRCFVADIAETPGAPVIVQAVVNIAAASSMTTVAEGVETEAQREMLRALGCTEMQGYLFSAPKPAAEVRKLFGAGDGLPGVLPVAAVA</sequence>
<accession>A0A844TFZ2</accession>
<feature type="domain" description="PAS" evidence="3">
    <location>
        <begin position="485"/>
        <end position="556"/>
    </location>
</feature>
<dbReference type="InterPro" id="IPR054327">
    <property type="entry name" value="His-kinase-like_sensor"/>
</dbReference>
<feature type="domain" description="EAL" evidence="5">
    <location>
        <begin position="785"/>
        <end position="1035"/>
    </location>
</feature>
<dbReference type="Pfam" id="PF08448">
    <property type="entry name" value="PAS_4"/>
    <property type="match status" value="1"/>
</dbReference>
<dbReference type="Proteomes" id="UP000449969">
    <property type="component" value="Unassembled WGS sequence"/>
</dbReference>
<dbReference type="Pfam" id="PF12860">
    <property type="entry name" value="PAS_7"/>
    <property type="match status" value="1"/>
</dbReference>
<dbReference type="SMART" id="SM00052">
    <property type="entry name" value="EAL"/>
    <property type="match status" value="1"/>
</dbReference>
<dbReference type="Pfam" id="PF00563">
    <property type="entry name" value="EAL"/>
    <property type="match status" value="1"/>
</dbReference>
<dbReference type="PROSITE" id="PS50112">
    <property type="entry name" value="PAS"/>
    <property type="match status" value="2"/>
</dbReference>
<keyword evidence="2" id="KW-0812">Transmembrane</keyword>
<feature type="domain" description="GGDEF" evidence="6">
    <location>
        <begin position="643"/>
        <end position="776"/>
    </location>
</feature>
<dbReference type="AlphaFoldDB" id="A0A844TFZ2"/>
<dbReference type="InterPro" id="IPR043128">
    <property type="entry name" value="Rev_trsase/Diguanyl_cyclase"/>
</dbReference>
<evidence type="ECO:0000256" key="2">
    <source>
        <dbReference type="SAM" id="Phobius"/>
    </source>
</evidence>
<reference evidence="7 8" key="1">
    <citation type="submission" date="2019-12" db="EMBL/GenBank/DDBJ databases">
        <title>Draft genome sequences Bradyrhizobium cajani AMBPC1010, Bradyrhizobium pachyrhizi AMBPC1040 and Bradyrhizobium yuanmingense ALSPC3051, three plant growth promoting strains isolated from nodules of Cajanus cajan L. in Dominican Republic.</title>
        <authorList>
            <person name="Flores-Felix J.D."/>
            <person name="Araujo J."/>
            <person name="Diaz-Alcantara C."/>
            <person name="Gonzalez-Andres F."/>
            <person name="Velazquez E."/>
        </authorList>
    </citation>
    <scope>NUCLEOTIDE SEQUENCE [LARGE SCALE GENOMIC DNA]</scope>
    <source>
        <strain evidence="7 8">1010</strain>
    </source>
</reference>
<dbReference type="FunFam" id="3.20.20.450:FF:000001">
    <property type="entry name" value="Cyclic di-GMP phosphodiesterase yahA"/>
    <property type="match status" value="1"/>
</dbReference>
<dbReference type="SUPFAM" id="SSF55785">
    <property type="entry name" value="PYP-like sensor domain (PAS domain)"/>
    <property type="match status" value="2"/>
</dbReference>
<dbReference type="Pfam" id="PF00990">
    <property type="entry name" value="GGDEF"/>
    <property type="match status" value="1"/>
</dbReference>
<dbReference type="InterPro" id="IPR013656">
    <property type="entry name" value="PAS_4"/>
</dbReference>
<evidence type="ECO:0000259" key="4">
    <source>
        <dbReference type="PROSITE" id="PS50113"/>
    </source>
</evidence>
<feature type="domain" description="PAC" evidence="4">
    <location>
        <begin position="559"/>
        <end position="612"/>
    </location>
</feature>